<proteinExistence type="predicted"/>
<keyword evidence="3" id="KW-1185">Reference proteome</keyword>
<evidence type="ECO:0000313" key="3">
    <source>
        <dbReference type="Proteomes" id="UP001151699"/>
    </source>
</evidence>
<reference evidence="2" key="1">
    <citation type="submission" date="2022-07" db="EMBL/GenBank/DDBJ databases">
        <authorList>
            <person name="Trinca V."/>
            <person name="Uliana J.V.C."/>
            <person name="Torres T.T."/>
            <person name="Ward R.J."/>
            <person name="Monesi N."/>
        </authorList>
    </citation>
    <scope>NUCLEOTIDE SEQUENCE</scope>
    <source>
        <strain evidence="2">HSMRA1968</strain>
        <tissue evidence="2">Whole embryos</tissue>
    </source>
</reference>
<accession>A0A9Q0RSJ1</accession>
<organism evidence="2 3">
    <name type="scientific">Pseudolycoriella hygida</name>
    <dbReference type="NCBI Taxonomy" id="35572"/>
    <lineage>
        <taxon>Eukaryota</taxon>
        <taxon>Metazoa</taxon>
        <taxon>Ecdysozoa</taxon>
        <taxon>Arthropoda</taxon>
        <taxon>Hexapoda</taxon>
        <taxon>Insecta</taxon>
        <taxon>Pterygota</taxon>
        <taxon>Neoptera</taxon>
        <taxon>Endopterygota</taxon>
        <taxon>Diptera</taxon>
        <taxon>Nematocera</taxon>
        <taxon>Sciaroidea</taxon>
        <taxon>Sciaridae</taxon>
        <taxon>Pseudolycoriella</taxon>
    </lineage>
</organism>
<dbReference type="EMBL" id="WJQU01003328">
    <property type="protein sequence ID" value="KAJ6625701.1"/>
    <property type="molecule type" value="Genomic_DNA"/>
</dbReference>
<feature type="chain" id="PRO_5040198683" evidence="1">
    <location>
        <begin position="19"/>
        <end position="184"/>
    </location>
</feature>
<sequence>MKFLFFVIALLAPFTVSANTALQELACVLSNMDSVELGPNGEYQATPSVSNDGVKQFVTFTTITTDDPATVAQIIRDYMATSVGGATSTYQLQKTKLQSLATVISNFENPSLGNRVCKQQTFISKSGWAYVAITVPLNGTAYDVACEEVRNYLSSQGYLDSTTTTRVSYLSDTDEGYLELWCNS</sequence>
<feature type="signal peptide" evidence="1">
    <location>
        <begin position="1"/>
        <end position="18"/>
    </location>
</feature>
<dbReference type="OrthoDB" id="7779426at2759"/>
<protein>
    <submittedName>
        <fullName evidence="2">Uncharacterized protein</fullName>
    </submittedName>
</protein>
<evidence type="ECO:0000313" key="2">
    <source>
        <dbReference type="EMBL" id="KAJ6625701.1"/>
    </source>
</evidence>
<dbReference type="Proteomes" id="UP001151699">
    <property type="component" value="Unassembled WGS sequence"/>
</dbReference>
<evidence type="ECO:0000256" key="1">
    <source>
        <dbReference type="SAM" id="SignalP"/>
    </source>
</evidence>
<keyword evidence="1" id="KW-0732">Signal</keyword>
<gene>
    <name evidence="2" type="ORF">Bhyg_16174</name>
</gene>
<dbReference type="AlphaFoldDB" id="A0A9Q0RSJ1"/>
<name>A0A9Q0RSJ1_9DIPT</name>
<comment type="caution">
    <text evidence="2">The sequence shown here is derived from an EMBL/GenBank/DDBJ whole genome shotgun (WGS) entry which is preliminary data.</text>
</comment>